<keyword evidence="2" id="KW-0732">Signal</keyword>
<accession>A0A194Q2M9</accession>
<feature type="region of interest" description="Disordered" evidence="1">
    <location>
        <begin position="21"/>
        <end position="51"/>
    </location>
</feature>
<name>A0A194Q2M9_PAPXU</name>
<evidence type="ECO:0000313" key="4">
    <source>
        <dbReference type="Proteomes" id="UP000053268"/>
    </source>
</evidence>
<evidence type="ECO:0000313" key="3">
    <source>
        <dbReference type="EMBL" id="KPI99801.1"/>
    </source>
</evidence>
<reference evidence="3 4" key="1">
    <citation type="journal article" date="2015" name="Nat. Commun.">
        <title>Outbred genome sequencing and CRISPR/Cas9 gene editing in butterflies.</title>
        <authorList>
            <person name="Li X."/>
            <person name="Fan D."/>
            <person name="Zhang W."/>
            <person name="Liu G."/>
            <person name="Zhang L."/>
            <person name="Zhao L."/>
            <person name="Fang X."/>
            <person name="Chen L."/>
            <person name="Dong Y."/>
            <person name="Chen Y."/>
            <person name="Ding Y."/>
            <person name="Zhao R."/>
            <person name="Feng M."/>
            <person name="Zhu Y."/>
            <person name="Feng Y."/>
            <person name="Jiang X."/>
            <person name="Zhu D."/>
            <person name="Xiang H."/>
            <person name="Feng X."/>
            <person name="Li S."/>
            <person name="Wang J."/>
            <person name="Zhang G."/>
            <person name="Kronforst M.R."/>
            <person name="Wang W."/>
        </authorList>
    </citation>
    <scope>NUCLEOTIDE SEQUENCE [LARGE SCALE GENOMIC DNA]</scope>
    <source>
        <strain evidence="3">Ya'a_city_454_Px</strain>
        <tissue evidence="3">Whole body</tissue>
    </source>
</reference>
<dbReference type="Proteomes" id="UP000053268">
    <property type="component" value="Unassembled WGS sequence"/>
</dbReference>
<dbReference type="AlphaFoldDB" id="A0A194Q2M9"/>
<protein>
    <submittedName>
        <fullName evidence="3">Uncharacterized protein</fullName>
    </submittedName>
</protein>
<sequence>MAAIVKLTFVFLICCVVFGRSDTRPQSNSPPSKLSEPEHHFEKRSADYDGDDFSDGFIQAQAPYENSFDRPHRIRVLPGFLH</sequence>
<organism evidence="3 4">
    <name type="scientific">Papilio xuthus</name>
    <name type="common">Asian swallowtail butterfly</name>
    <dbReference type="NCBI Taxonomy" id="66420"/>
    <lineage>
        <taxon>Eukaryota</taxon>
        <taxon>Metazoa</taxon>
        <taxon>Ecdysozoa</taxon>
        <taxon>Arthropoda</taxon>
        <taxon>Hexapoda</taxon>
        <taxon>Insecta</taxon>
        <taxon>Pterygota</taxon>
        <taxon>Neoptera</taxon>
        <taxon>Endopterygota</taxon>
        <taxon>Lepidoptera</taxon>
        <taxon>Glossata</taxon>
        <taxon>Ditrysia</taxon>
        <taxon>Papilionoidea</taxon>
        <taxon>Papilionidae</taxon>
        <taxon>Papilioninae</taxon>
        <taxon>Papilio</taxon>
    </lineage>
</organism>
<feature type="chain" id="PRO_5008263990" evidence="2">
    <location>
        <begin position="20"/>
        <end position="82"/>
    </location>
</feature>
<proteinExistence type="predicted"/>
<evidence type="ECO:0000256" key="2">
    <source>
        <dbReference type="SAM" id="SignalP"/>
    </source>
</evidence>
<gene>
    <name evidence="3" type="ORF">RR46_04775</name>
</gene>
<dbReference type="EMBL" id="KQ459562">
    <property type="protein sequence ID" value="KPI99801.1"/>
    <property type="molecule type" value="Genomic_DNA"/>
</dbReference>
<evidence type="ECO:0000256" key="1">
    <source>
        <dbReference type="SAM" id="MobiDB-lite"/>
    </source>
</evidence>
<keyword evidence="4" id="KW-1185">Reference proteome</keyword>
<feature type="signal peptide" evidence="2">
    <location>
        <begin position="1"/>
        <end position="19"/>
    </location>
</feature>
<feature type="compositionally biased region" description="Basic and acidic residues" evidence="1">
    <location>
        <begin position="35"/>
        <end position="47"/>
    </location>
</feature>